<sequence length="45" mass="5281">MKGGTQVTLSRFRSRNLIGYDQWRSSTTVATEDNRTALLLCRYWQ</sequence>
<evidence type="ECO:0000313" key="1">
    <source>
        <dbReference type="EMBL" id="JAH85200.1"/>
    </source>
</evidence>
<organism evidence="1">
    <name type="scientific">Anguilla anguilla</name>
    <name type="common">European freshwater eel</name>
    <name type="synonym">Muraena anguilla</name>
    <dbReference type="NCBI Taxonomy" id="7936"/>
    <lineage>
        <taxon>Eukaryota</taxon>
        <taxon>Metazoa</taxon>
        <taxon>Chordata</taxon>
        <taxon>Craniata</taxon>
        <taxon>Vertebrata</taxon>
        <taxon>Euteleostomi</taxon>
        <taxon>Actinopterygii</taxon>
        <taxon>Neopterygii</taxon>
        <taxon>Teleostei</taxon>
        <taxon>Anguilliformes</taxon>
        <taxon>Anguillidae</taxon>
        <taxon>Anguilla</taxon>
    </lineage>
</organism>
<dbReference type="AlphaFoldDB" id="A0A0E9W6H6"/>
<protein>
    <submittedName>
        <fullName evidence="1">Uncharacterized protein</fullName>
    </submittedName>
</protein>
<accession>A0A0E9W6H6</accession>
<proteinExistence type="predicted"/>
<name>A0A0E9W6H6_ANGAN</name>
<reference evidence="1" key="1">
    <citation type="submission" date="2014-11" db="EMBL/GenBank/DDBJ databases">
        <authorList>
            <person name="Amaro Gonzalez C."/>
        </authorList>
    </citation>
    <scope>NUCLEOTIDE SEQUENCE</scope>
</reference>
<dbReference type="EMBL" id="GBXM01023377">
    <property type="protein sequence ID" value="JAH85200.1"/>
    <property type="molecule type" value="Transcribed_RNA"/>
</dbReference>
<reference evidence="1" key="2">
    <citation type="journal article" date="2015" name="Fish Shellfish Immunol.">
        <title>Early steps in the European eel (Anguilla anguilla)-Vibrio vulnificus interaction in the gills: Role of the RtxA13 toxin.</title>
        <authorList>
            <person name="Callol A."/>
            <person name="Pajuelo D."/>
            <person name="Ebbesson L."/>
            <person name="Teles M."/>
            <person name="MacKenzie S."/>
            <person name="Amaro C."/>
        </authorList>
    </citation>
    <scope>NUCLEOTIDE SEQUENCE</scope>
</reference>